<dbReference type="Gene3D" id="1.10.357.10">
    <property type="entry name" value="Tetracycline Repressor, domain 2"/>
    <property type="match status" value="1"/>
</dbReference>
<dbReference type="Pfam" id="PF00440">
    <property type="entry name" value="TetR_N"/>
    <property type="match status" value="1"/>
</dbReference>
<proteinExistence type="predicted"/>
<evidence type="ECO:0000313" key="6">
    <source>
        <dbReference type="EMBL" id="RAK53510.1"/>
    </source>
</evidence>
<reference evidence="7" key="1">
    <citation type="submission" date="2018-05" db="EMBL/GenBank/DDBJ databases">
        <authorList>
            <person name="Li X."/>
        </authorList>
    </citation>
    <scope>NUCLEOTIDE SEQUENCE [LARGE SCALE GENOMIC DNA]</scope>
    <source>
        <strain evidence="7">LX32</strain>
    </source>
</reference>
<keyword evidence="1" id="KW-0805">Transcription regulation</keyword>
<name>A0A328AFL0_9CAUL</name>
<evidence type="ECO:0000256" key="2">
    <source>
        <dbReference type="ARBA" id="ARBA00023125"/>
    </source>
</evidence>
<dbReference type="EMBL" id="QFYQ01000001">
    <property type="protein sequence ID" value="RAK53510.1"/>
    <property type="molecule type" value="Genomic_DNA"/>
</dbReference>
<dbReference type="PANTHER" id="PTHR47506:SF1">
    <property type="entry name" value="HTH-TYPE TRANSCRIPTIONAL REGULATOR YJDC"/>
    <property type="match status" value="1"/>
</dbReference>
<comment type="caution">
    <text evidence="6">The sequence shown here is derived from an EMBL/GenBank/DDBJ whole genome shotgun (WGS) entry which is preliminary data.</text>
</comment>
<accession>A0A328AFL0</accession>
<sequence>MYRLAHNGRTSRIVCEVVQNNAGDAPRRRGRPRSFDEGEVLEKARGVFWNLGYAAASLDDIAEATGLNRPSLYAAFGDKHALYMRALEHTRTGARTAMTAMLGREGTLREVLSSLFDAAIGAYVAGEMGQRGCFIVGTAVTQAVNDPEARALAAAFVADEDEVFRGRFARAANELAGGITPDAAATIATATLHTLAIRARTGEDREGLQRVARAAVDLICAPS</sequence>
<dbReference type="PANTHER" id="PTHR47506">
    <property type="entry name" value="TRANSCRIPTIONAL REGULATORY PROTEIN"/>
    <property type="match status" value="1"/>
</dbReference>
<dbReference type="PRINTS" id="PR00455">
    <property type="entry name" value="HTHTETR"/>
</dbReference>
<keyword evidence="7" id="KW-1185">Reference proteome</keyword>
<dbReference type="InterPro" id="IPR036271">
    <property type="entry name" value="Tet_transcr_reg_TetR-rel_C_sf"/>
</dbReference>
<dbReference type="PROSITE" id="PS01081">
    <property type="entry name" value="HTH_TETR_1"/>
    <property type="match status" value="1"/>
</dbReference>
<feature type="domain" description="HTH tetR-type" evidence="5">
    <location>
        <begin position="34"/>
        <end position="94"/>
    </location>
</feature>
<dbReference type="AlphaFoldDB" id="A0A328AFL0"/>
<dbReference type="InterPro" id="IPR023772">
    <property type="entry name" value="DNA-bd_HTH_TetR-type_CS"/>
</dbReference>
<dbReference type="OrthoDB" id="9795242at2"/>
<evidence type="ECO:0000259" key="5">
    <source>
        <dbReference type="PROSITE" id="PS50977"/>
    </source>
</evidence>
<organism evidence="6 7">
    <name type="scientific">Phenylobacterium soli</name>
    <dbReference type="NCBI Taxonomy" id="2170551"/>
    <lineage>
        <taxon>Bacteria</taxon>
        <taxon>Pseudomonadati</taxon>
        <taxon>Pseudomonadota</taxon>
        <taxon>Alphaproteobacteria</taxon>
        <taxon>Caulobacterales</taxon>
        <taxon>Caulobacteraceae</taxon>
        <taxon>Phenylobacterium</taxon>
    </lineage>
</organism>
<evidence type="ECO:0000256" key="1">
    <source>
        <dbReference type="ARBA" id="ARBA00023015"/>
    </source>
</evidence>
<dbReference type="Gene3D" id="1.10.10.60">
    <property type="entry name" value="Homeodomain-like"/>
    <property type="match status" value="1"/>
</dbReference>
<keyword evidence="2 4" id="KW-0238">DNA-binding</keyword>
<evidence type="ECO:0000313" key="7">
    <source>
        <dbReference type="Proteomes" id="UP000249254"/>
    </source>
</evidence>
<dbReference type="InterPro" id="IPR009057">
    <property type="entry name" value="Homeodomain-like_sf"/>
</dbReference>
<evidence type="ECO:0000256" key="3">
    <source>
        <dbReference type="ARBA" id="ARBA00023163"/>
    </source>
</evidence>
<dbReference type="Proteomes" id="UP000249254">
    <property type="component" value="Unassembled WGS sequence"/>
</dbReference>
<dbReference type="SUPFAM" id="SSF48498">
    <property type="entry name" value="Tetracyclin repressor-like, C-terminal domain"/>
    <property type="match status" value="1"/>
</dbReference>
<dbReference type="SUPFAM" id="SSF46689">
    <property type="entry name" value="Homeodomain-like"/>
    <property type="match status" value="1"/>
</dbReference>
<keyword evidence="3" id="KW-0804">Transcription</keyword>
<protein>
    <submittedName>
        <fullName evidence="6">TetR/AcrR family transcriptional regulator</fullName>
    </submittedName>
</protein>
<evidence type="ECO:0000256" key="4">
    <source>
        <dbReference type="PROSITE-ProRule" id="PRU00335"/>
    </source>
</evidence>
<gene>
    <name evidence="6" type="ORF">DJ017_02695</name>
</gene>
<dbReference type="InterPro" id="IPR001647">
    <property type="entry name" value="HTH_TetR"/>
</dbReference>
<feature type="DNA-binding region" description="H-T-H motif" evidence="4">
    <location>
        <begin position="57"/>
        <end position="76"/>
    </location>
</feature>
<dbReference type="PROSITE" id="PS50977">
    <property type="entry name" value="HTH_TETR_2"/>
    <property type="match status" value="1"/>
</dbReference>
<dbReference type="GO" id="GO:0003677">
    <property type="term" value="F:DNA binding"/>
    <property type="evidence" value="ECO:0007669"/>
    <property type="project" value="UniProtKB-UniRule"/>
</dbReference>